<dbReference type="AlphaFoldDB" id="A0A410H313"/>
<dbReference type="GO" id="GO:0015035">
    <property type="term" value="F:protein-disulfide reductase activity"/>
    <property type="evidence" value="ECO:0007669"/>
    <property type="project" value="InterPro"/>
</dbReference>
<keyword evidence="7" id="KW-1185">Reference proteome</keyword>
<feature type="transmembrane region" description="Helical" evidence="5">
    <location>
        <begin position="12"/>
        <end position="32"/>
    </location>
</feature>
<dbReference type="GO" id="GO:0006457">
    <property type="term" value="P:protein folding"/>
    <property type="evidence" value="ECO:0007669"/>
    <property type="project" value="InterPro"/>
</dbReference>
<feature type="transmembrane region" description="Helical" evidence="5">
    <location>
        <begin position="44"/>
        <end position="63"/>
    </location>
</feature>
<dbReference type="EMBL" id="CP035033">
    <property type="protein sequence ID" value="QAB15297.1"/>
    <property type="molecule type" value="Genomic_DNA"/>
</dbReference>
<dbReference type="GO" id="GO:0016020">
    <property type="term" value="C:membrane"/>
    <property type="evidence" value="ECO:0007669"/>
    <property type="project" value="UniProtKB-SubCell"/>
</dbReference>
<sequence>MSFFTFPNLFKWKSIVEILGICLIIAAAFYYQLVLNELPCPLCLLQRMGLLAIAFGFMLNLRYGAHPGHYGLSLLAAVLTGLIALRQVSLHINDPEGYGSAVLGLHMYTWVFVIAVVAVVYIAIVMSYAGQYALKQSADTSIAFQRFSWLAFVALSVMLFADVATVLLECGLQECPDNPTQYRWLSS</sequence>
<organism evidence="6 7">
    <name type="scientific">Hydrogenovibrio thermophilus</name>
    <dbReference type="NCBI Taxonomy" id="265883"/>
    <lineage>
        <taxon>Bacteria</taxon>
        <taxon>Pseudomonadati</taxon>
        <taxon>Pseudomonadota</taxon>
        <taxon>Gammaproteobacteria</taxon>
        <taxon>Thiotrichales</taxon>
        <taxon>Piscirickettsiaceae</taxon>
        <taxon>Hydrogenovibrio</taxon>
    </lineage>
</organism>
<evidence type="ECO:0000256" key="4">
    <source>
        <dbReference type="ARBA" id="ARBA00023136"/>
    </source>
</evidence>
<evidence type="ECO:0000313" key="7">
    <source>
        <dbReference type="Proteomes" id="UP000285478"/>
    </source>
</evidence>
<keyword evidence="3 5" id="KW-1133">Transmembrane helix</keyword>
<dbReference type="SUPFAM" id="SSF158442">
    <property type="entry name" value="DsbB-like"/>
    <property type="match status" value="1"/>
</dbReference>
<evidence type="ECO:0000256" key="2">
    <source>
        <dbReference type="ARBA" id="ARBA00022692"/>
    </source>
</evidence>
<evidence type="ECO:0000256" key="5">
    <source>
        <dbReference type="SAM" id="Phobius"/>
    </source>
</evidence>
<proteinExistence type="predicted"/>
<evidence type="ECO:0000313" key="6">
    <source>
        <dbReference type="EMBL" id="QAB15297.1"/>
    </source>
</evidence>
<dbReference type="InterPro" id="IPR003752">
    <property type="entry name" value="DiS_bond_form_DsbB/BdbC"/>
</dbReference>
<keyword evidence="4 5" id="KW-0472">Membrane</keyword>
<dbReference type="InterPro" id="IPR023380">
    <property type="entry name" value="DsbB-like_sf"/>
</dbReference>
<feature type="transmembrane region" description="Helical" evidence="5">
    <location>
        <begin position="108"/>
        <end position="129"/>
    </location>
</feature>
<accession>A0A410H313</accession>
<reference evidence="6 7" key="1">
    <citation type="journal article" date="2018" name="Environ. Microbiol.">
        <title>Genomes of ubiquitous marine and hypersaline Hydrogenovibrio, Thiomicrorhabdus and Thiomicrospira spp. encode a diversity of mechanisms to sustain chemolithoautotrophy in heterogeneous environments.</title>
        <authorList>
            <person name="Scott K.M."/>
            <person name="Williams J."/>
            <person name="Porter C.M.B."/>
            <person name="Russel S."/>
            <person name="Harmer T.L."/>
            <person name="Paul J.H."/>
            <person name="Antonen K.M."/>
            <person name="Bridges M.K."/>
            <person name="Camper G.J."/>
            <person name="Campla C.K."/>
            <person name="Casella L.G."/>
            <person name="Chase E."/>
            <person name="Conrad J.W."/>
            <person name="Cruz M.C."/>
            <person name="Dunlap D.S."/>
            <person name="Duran L."/>
            <person name="Fahsbender E.M."/>
            <person name="Goldsmith D.B."/>
            <person name="Keeley R.F."/>
            <person name="Kondoff M.R."/>
            <person name="Kussy B.I."/>
            <person name="Lane M.K."/>
            <person name="Lawler S."/>
            <person name="Leigh B.A."/>
            <person name="Lewis C."/>
            <person name="Lostal L.M."/>
            <person name="Marking D."/>
            <person name="Mancera P.A."/>
            <person name="McClenthan E.C."/>
            <person name="McIntyre E.A."/>
            <person name="Mine J.A."/>
            <person name="Modi S."/>
            <person name="Moore B.D."/>
            <person name="Morgan W.A."/>
            <person name="Nelson K.M."/>
            <person name="Nguyen K.N."/>
            <person name="Ogburn N."/>
            <person name="Parrino D.G."/>
            <person name="Pedapudi A.D."/>
            <person name="Pelham R.P."/>
            <person name="Preece A.M."/>
            <person name="Rampersad E.A."/>
            <person name="Richardson J.C."/>
            <person name="Rodgers C.M."/>
            <person name="Schaffer B.L."/>
            <person name="Sheridan N.E."/>
            <person name="Solone M.R."/>
            <person name="Staley Z.R."/>
            <person name="Tabuchi M."/>
            <person name="Waide R.J."/>
            <person name="Wanjugi P.W."/>
            <person name="Young S."/>
            <person name="Clum A."/>
            <person name="Daum C."/>
            <person name="Huntemann M."/>
            <person name="Ivanova N."/>
            <person name="Kyrpides N."/>
            <person name="Mikhailova N."/>
            <person name="Palaniappan K."/>
            <person name="Pillay M."/>
            <person name="Reddy T.B.K."/>
            <person name="Shapiro N."/>
            <person name="Stamatis D."/>
            <person name="Varghese N."/>
            <person name="Woyke T."/>
            <person name="Boden R."/>
            <person name="Freyermuth S.K."/>
            <person name="Kerfeld C.A."/>
        </authorList>
    </citation>
    <scope>NUCLEOTIDE SEQUENCE [LARGE SCALE GENOMIC DNA]</scope>
    <source>
        <strain evidence="6 7">JR-2</strain>
    </source>
</reference>
<feature type="transmembrane region" description="Helical" evidence="5">
    <location>
        <begin position="149"/>
        <end position="168"/>
    </location>
</feature>
<dbReference type="Gene3D" id="1.20.1550.10">
    <property type="entry name" value="DsbB-like"/>
    <property type="match status" value="1"/>
</dbReference>
<name>A0A410H313_9GAMM</name>
<protein>
    <submittedName>
        <fullName evidence="6">Disulfide bond formation protein B</fullName>
    </submittedName>
</protein>
<dbReference type="RefSeq" id="WP_128384820.1">
    <property type="nucleotide sequence ID" value="NZ_CP035033.1"/>
</dbReference>
<evidence type="ECO:0000256" key="1">
    <source>
        <dbReference type="ARBA" id="ARBA00004141"/>
    </source>
</evidence>
<dbReference type="Proteomes" id="UP000285478">
    <property type="component" value="Chromosome"/>
</dbReference>
<comment type="subcellular location">
    <subcellularLocation>
        <location evidence="1">Membrane</location>
        <topology evidence="1">Multi-pass membrane protein</topology>
    </subcellularLocation>
</comment>
<evidence type="ECO:0000256" key="3">
    <source>
        <dbReference type="ARBA" id="ARBA00022989"/>
    </source>
</evidence>
<dbReference type="KEGG" id="htr:EPV75_06255"/>
<gene>
    <name evidence="6" type="ORF">EPV75_06255</name>
</gene>
<keyword evidence="2 5" id="KW-0812">Transmembrane</keyword>
<dbReference type="Pfam" id="PF02600">
    <property type="entry name" value="DsbB"/>
    <property type="match status" value="1"/>
</dbReference>
<feature type="transmembrane region" description="Helical" evidence="5">
    <location>
        <begin position="70"/>
        <end position="88"/>
    </location>
</feature>